<dbReference type="PANTHER" id="PTHR33601">
    <property type="entry name" value="PROTEIN LITTLE ZIPPER 4"/>
    <property type="match status" value="1"/>
</dbReference>
<dbReference type="OMA" id="CQIMWEN"/>
<feature type="region of interest" description="Disordered" evidence="1">
    <location>
        <begin position="74"/>
        <end position="115"/>
    </location>
</feature>
<evidence type="ECO:0000256" key="1">
    <source>
        <dbReference type="SAM" id="MobiDB-lite"/>
    </source>
</evidence>
<dbReference type="Gramene" id="BGIOSGA008349-TA">
    <property type="protein sequence ID" value="BGIOSGA008349-PA"/>
    <property type="gene ID" value="BGIOSGA008349"/>
</dbReference>
<sequence>MASYYQQSHEINRMPRPHPRWNNHLISQAMDSLNTKLYLQNCYMLKENERLRKAAVLLNQENQALLSELKHRLARSPSPAAAAPGVANDSKNAAAAAGRHAGPPPVQDKSASKSK</sequence>
<accession>B8AIZ6</accession>
<proteinExistence type="predicted"/>
<reference evidence="2 3" key="1">
    <citation type="journal article" date="2005" name="PLoS Biol.">
        <title>The genomes of Oryza sativa: a history of duplications.</title>
        <authorList>
            <person name="Yu J."/>
            <person name="Wang J."/>
            <person name="Lin W."/>
            <person name="Li S."/>
            <person name="Li H."/>
            <person name="Zhou J."/>
            <person name="Ni P."/>
            <person name="Dong W."/>
            <person name="Hu S."/>
            <person name="Zeng C."/>
            <person name="Zhang J."/>
            <person name="Zhang Y."/>
            <person name="Li R."/>
            <person name="Xu Z."/>
            <person name="Li S."/>
            <person name="Li X."/>
            <person name="Zheng H."/>
            <person name="Cong L."/>
            <person name="Lin L."/>
            <person name="Yin J."/>
            <person name="Geng J."/>
            <person name="Li G."/>
            <person name="Shi J."/>
            <person name="Liu J."/>
            <person name="Lv H."/>
            <person name="Li J."/>
            <person name="Wang J."/>
            <person name="Deng Y."/>
            <person name="Ran L."/>
            <person name="Shi X."/>
            <person name="Wang X."/>
            <person name="Wu Q."/>
            <person name="Li C."/>
            <person name="Ren X."/>
            <person name="Wang J."/>
            <person name="Wang X."/>
            <person name="Li D."/>
            <person name="Liu D."/>
            <person name="Zhang X."/>
            <person name="Ji Z."/>
            <person name="Zhao W."/>
            <person name="Sun Y."/>
            <person name="Zhang Z."/>
            <person name="Bao J."/>
            <person name="Han Y."/>
            <person name="Dong L."/>
            <person name="Ji J."/>
            <person name="Chen P."/>
            <person name="Wu S."/>
            <person name="Liu J."/>
            <person name="Xiao Y."/>
            <person name="Bu D."/>
            <person name="Tan J."/>
            <person name="Yang L."/>
            <person name="Ye C."/>
            <person name="Zhang J."/>
            <person name="Xu J."/>
            <person name="Zhou Y."/>
            <person name="Yu Y."/>
            <person name="Zhang B."/>
            <person name="Zhuang S."/>
            <person name="Wei H."/>
            <person name="Liu B."/>
            <person name="Lei M."/>
            <person name="Yu H."/>
            <person name="Li Y."/>
            <person name="Xu H."/>
            <person name="Wei S."/>
            <person name="He X."/>
            <person name="Fang L."/>
            <person name="Zhang Z."/>
            <person name="Zhang Y."/>
            <person name="Huang X."/>
            <person name="Su Z."/>
            <person name="Tong W."/>
            <person name="Li J."/>
            <person name="Tong Z."/>
            <person name="Li S."/>
            <person name="Ye J."/>
            <person name="Wang L."/>
            <person name="Fang L."/>
            <person name="Lei T."/>
            <person name="Chen C."/>
            <person name="Chen H."/>
            <person name="Xu Z."/>
            <person name="Li H."/>
            <person name="Huang H."/>
            <person name="Zhang F."/>
            <person name="Xu H."/>
            <person name="Li N."/>
            <person name="Zhao C."/>
            <person name="Li S."/>
            <person name="Dong L."/>
            <person name="Huang Y."/>
            <person name="Li L."/>
            <person name="Xi Y."/>
            <person name="Qi Q."/>
            <person name="Li W."/>
            <person name="Zhang B."/>
            <person name="Hu W."/>
            <person name="Zhang Y."/>
            <person name="Tian X."/>
            <person name="Jiao Y."/>
            <person name="Liang X."/>
            <person name="Jin J."/>
            <person name="Gao L."/>
            <person name="Zheng W."/>
            <person name="Hao B."/>
            <person name="Liu S."/>
            <person name="Wang W."/>
            <person name="Yuan L."/>
            <person name="Cao M."/>
            <person name="McDermott J."/>
            <person name="Samudrala R."/>
            <person name="Wang J."/>
            <person name="Wong G.K."/>
            <person name="Yang H."/>
        </authorList>
    </citation>
    <scope>NUCLEOTIDE SEQUENCE [LARGE SCALE GENOMIC DNA]</scope>
    <source>
        <strain evidence="3">cv. 93-11</strain>
    </source>
</reference>
<dbReference type="STRING" id="39946.B8AIZ6"/>
<dbReference type="Proteomes" id="UP000007015">
    <property type="component" value="Chromosome 2"/>
</dbReference>
<keyword evidence="3" id="KW-1185">Reference proteome</keyword>
<name>B8AIZ6_ORYSI</name>
<gene>
    <name evidence="2" type="ORF">OsI_07495</name>
</gene>
<dbReference type="HOGENOM" id="CLU_158233_0_1_1"/>
<protein>
    <submittedName>
        <fullName evidence="2">Uncharacterized protein</fullName>
    </submittedName>
</protein>
<dbReference type="EMBL" id="CM000127">
    <property type="protein sequence ID" value="EEC73310.1"/>
    <property type="molecule type" value="Genomic_DNA"/>
</dbReference>
<organism evidence="2 3">
    <name type="scientific">Oryza sativa subsp. indica</name>
    <name type="common">Rice</name>
    <dbReference type="NCBI Taxonomy" id="39946"/>
    <lineage>
        <taxon>Eukaryota</taxon>
        <taxon>Viridiplantae</taxon>
        <taxon>Streptophyta</taxon>
        <taxon>Embryophyta</taxon>
        <taxon>Tracheophyta</taxon>
        <taxon>Spermatophyta</taxon>
        <taxon>Magnoliopsida</taxon>
        <taxon>Liliopsida</taxon>
        <taxon>Poales</taxon>
        <taxon>Poaceae</taxon>
        <taxon>BOP clade</taxon>
        <taxon>Oryzoideae</taxon>
        <taxon>Oryzeae</taxon>
        <taxon>Oryzinae</taxon>
        <taxon>Oryza</taxon>
        <taxon>Oryza sativa</taxon>
    </lineage>
</organism>
<dbReference type="PANTHER" id="PTHR33601:SF35">
    <property type="entry name" value="OS02G0530500 PROTEIN"/>
    <property type="match status" value="1"/>
</dbReference>
<evidence type="ECO:0000313" key="3">
    <source>
        <dbReference type="Proteomes" id="UP000007015"/>
    </source>
</evidence>
<dbReference type="AlphaFoldDB" id="B8AIZ6"/>
<evidence type="ECO:0000313" key="2">
    <source>
        <dbReference type="EMBL" id="EEC73310.1"/>
    </source>
</evidence>
<dbReference type="InterPro" id="IPR039312">
    <property type="entry name" value="ZPR"/>
</dbReference>
<feature type="compositionally biased region" description="Low complexity" evidence="1">
    <location>
        <begin position="75"/>
        <end position="84"/>
    </location>
</feature>